<proteinExistence type="inferred from homology"/>
<dbReference type="SUPFAM" id="SSF56784">
    <property type="entry name" value="HAD-like"/>
    <property type="match status" value="1"/>
</dbReference>
<dbReference type="InterPro" id="IPR036412">
    <property type="entry name" value="HAD-like_sf"/>
</dbReference>
<evidence type="ECO:0008006" key="8">
    <source>
        <dbReference type="Google" id="ProtNLM"/>
    </source>
</evidence>
<evidence type="ECO:0000256" key="2">
    <source>
        <dbReference type="ARBA" id="ARBA00006171"/>
    </source>
</evidence>
<comment type="cofactor">
    <cofactor evidence="1">
        <name>Mg(2+)</name>
        <dbReference type="ChEBI" id="CHEBI:18420"/>
    </cofactor>
</comment>
<keyword evidence="5" id="KW-0119">Carbohydrate metabolism</keyword>
<dbReference type="Proteomes" id="UP000176689">
    <property type="component" value="Unassembled WGS sequence"/>
</dbReference>
<dbReference type="AlphaFoldDB" id="A0A1F6EC27"/>
<evidence type="ECO:0000256" key="4">
    <source>
        <dbReference type="ARBA" id="ARBA00022842"/>
    </source>
</evidence>
<dbReference type="InterPro" id="IPR006439">
    <property type="entry name" value="HAD-SF_hydro_IA"/>
</dbReference>
<dbReference type="SFLD" id="SFLDG01135">
    <property type="entry name" value="C1.5.6:_HAD__Beta-PGM__Phospha"/>
    <property type="match status" value="1"/>
</dbReference>
<dbReference type="Pfam" id="PF13419">
    <property type="entry name" value="HAD_2"/>
    <property type="match status" value="1"/>
</dbReference>
<dbReference type="InterPro" id="IPR041492">
    <property type="entry name" value="HAD_2"/>
</dbReference>
<dbReference type="PANTHER" id="PTHR46193">
    <property type="entry name" value="6-PHOSPHOGLUCONATE PHOSPHATASE"/>
    <property type="match status" value="1"/>
</dbReference>
<dbReference type="Gene3D" id="3.40.50.1000">
    <property type="entry name" value="HAD superfamily/HAD-like"/>
    <property type="match status" value="1"/>
</dbReference>
<dbReference type="SFLD" id="SFLDG01129">
    <property type="entry name" value="C1.5:_HAD__Beta-PGM__Phosphata"/>
    <property type="match status" value="1"/>
</dbReference>
<protein>
    <recommendedName>
        <fullName evidence="8">HAD family phosphatase</fullName>
    </recommendedName>
</protein>
<dbReference type="EMBL" id="MFLP01000007">
    <property type="protein sequence ID" value="OGG71229.1"/>
    <property type="molecule type" value="Genomic_DNA"/>
</dbReference>
<dbReference type="InterPro" id="IPR023198">
    <property type="entry name" value="PGP-like_dom2"/>
</dbReference>
<name>A0A1F6EC27_9BACT</name>
<comment type="similarity">
    <text evidence="2">Belongs to the HAD-like hydrolase superfamily. CbbY/CbbZ/Gph/YieH family.</text>
</comment>
<reference evidence="6 7" key="1">
    <citation type="journal article" date="2016" name="Nat. Commun.">
        <title>Thousands of microbial genomes shed light on interconnected biogeochemical processes in an aquifer system.</title>
        <authorList>
            <person name="Anantharaman K."/>
            <person name="Brown C.T."/>
            <person name="Hug L.A."/>
            <person name="Sharon I."/>
            <person name="Castelle C.J."/>
            <person name="Probst A.J."/>
            <person name="Thomas B.C."/>
            <person name="Singh A."/>
            <person name="Wilkins M.J."/>
            <person name="Karaoz U."/>
            <person name="Brodie E.L."/>
            <person name="Williams K.H."/>
            <person name="Hubbard S.S."/>
            <person name="Banfield J.F."/>
        </authorList>
    </citation>
    <scope>NUCLEOTIDE SEQUENCE [LARGE SCALE GENOMIC DNA]</scope>
</reference>
<evidence type="ECO:0000313" key="6">
    <source>
        <dbReference type="EMBL" id="OGG71229.1"/>
    </source>
</evidence>
<evidence type="ECO:0000256" key="1">
    <source>
        <dbReference type="ARBA" id="ARBA00001946"/>
    </source>
</evidence>
<dbReference type="Gene3D" id="1.10.150.240">
    <property type="entry name" value="Putative phosphatase, domain 2"/>
    <property type="match status" value="1"/>
</dbReference>
<keyword evidence="3" id="KW-0479">Metal-binding</keyword>
<dbReference type="SFLD" id="SFLDS00003">
    <property type="entry name" value="Haloacid_Dehalogenase"/>
    <property type="match status" value="1"/>
</dbReference>
<organism evidence="6 7">
    <name type="scientific">Candidatus Kaiserbacteria bacterium RIFCSPHIGHO2_12_FULL_53_13</name>
    <dbReference type="NCBI Taxonomy" id="1798502"/>
    <lineage>
        <taxon>Bacteria</taxon>
        <taxon>Candidatus Kaiseribacteriota</taxon>
    </lineage>
</organism>
<evidence type="ECO:0000313" key="7">
    <source>
        <dbReference type="Proteomes" id="UP000176689"/>
    </source>
</evidence>
<keyword evidence="4" id="KW-0460">Magnesium</keyword>
<dbReference type="InterPro" id="IPR023214">
    <property type="entry name" value="HAD_sf"/>
</dbReference>
<comment type="caution">
    <text evidence="6">The sequence shown here is derived from an EMBL/GenBank/DDBJ whole genome shotgun (WGS) entry which is preliminary data.</text>
</comment>
<dbReference type="GO" id="GO:0003824">
    <property type="term" value="F:catalytic activity"/>
    <property type="evidence" value="ECO:0007669"/>
    <property type="project" value="UniProtKB-ARBA"/>
</dbReference>
<dbReference type="InterPro" id="IPR051600">
    <property type="entry name" value="Beta-PGM-like"/>
</dbReference>
<sequence length="215" mass="23688">MNLKAFIFDMDGVMLDSEPLQLRSFNKILERFNVSVSMSDFKKNYMGIRDTQICEKMISDFKLPIGAEEFVNGKRNAYLDVVLEEDISPTEGLIDAVNALYEILPLGIASSSQIKEIEMITMKFGIRDRFKVLVSAHQVPNGKPAPDVYLKASAMLEVGPSLCGAIEDTKTGIESAKAAGMRCIAITTTHTTEELSEADKVISSFDQLPGVVQDL</sequence>
<gene>
    <name evidence="6" type="ORF">A3F27_01085</name>
</gene>
<evidence type="ECO:0000256" key="3">
    <source>
        <dbReference type="ARBA" id="ARBA00022723"/>
    </source>
</evidence>
<evidence type="ECO:0000256" key="5">
    <source>
        <dbReference type="ARBA" id="ARBA00023277"/>
    </source>
</evidence>
<dbReference type="PANTHER" id="PTHR46193:SF18">
    <property type="entry name" value="HEXITOL PHOSPHATASE B"/>
    <property type="match status" value="1"/>
</dbReference>
<dbReference type="NCBIfam" id="TIGR01509">
    <property type="entry name" value="HAD-SF-IA-v3"/>
    <property type="match status" value="1"/>
</dbReference>
<accession>A0A1F6EC27</accession>
<dbReference type="GO" id="GO:0046872">
    <property type="term" value="F:metal ion binding"/>
    <property type="evidence" value="ECO:0007669"/>
    <property type="project" value="UniProtKB-KW"/>
</dbReference>